<sequence>MSMLDIKHHFTEDSFLASARTEMIDLLIGPDKKLFRKNEACSTTYPQIPPDLFDILIGWVYSNSIKKLGIIDSTDSKCIWHYNPIDFYFLARVLFAKDLMDAIMTELITFLKEYGTRLNENNLMEIYNLTSTRSPLKNFVLHNLVWRSLHNLQQDDDYQLVSPALVNNFLRAMRKSDQVGERLKIDLEIMLRGNEITVNDPTAEPVCNYH</sequence>
<protein>
    <recommendedName>
        <fullName evidence="3">BTB domain-containing protein</fullName>
    </recommendedName>
</protein>
<proteinExistence type="predicted"/>
<gene>
    <name evidence="1" type="ORF">G7Y89_g14138</name>
</gene>
<organism evidence="1 2">
    <name type="scientific">Cudoniella acicularis</name>
    <dbReference type="NCBI Taxonomy" id="354080"/>
    <lineage>
        <taxon>Eukaryota</taxon>
        <taxon>Fungi</taxon>
        <taxon>Dikarya</taxon>
        <taxon>Ascomycota</taxon>
        <taxon>Pezizomycotina</taxon>
        <taxon>Leotiomycetes</taxon>
        <taxon>Helotiales</taxon>
        <taxon>Tricladiaceae</taxon>
        <taxon>Cudoniella</taxon>
    </lineage>
</organism>
<dbReference type="OrthoDB" id="298084at2759"/>
<dbReference type="Proteomes" id="UP000566819">
    <property type="component" value="Unassembled WGS sequence"/>
</dbReference>
<keyword evidence="2" id="KW-1185">Reference proteome</keyword>
<reference evidence="1 2" key="1">
    <citation type="submission" date="2020-03" db="EMBL/GenBank/DDBJ databases">
        <title>Draft Genome Sequence of Cudoniella acicularis.</title>
        <authorList>
            <person name="Buettner E."/>
            <person name="Kellner H."/>
        </authorList>
    </citation>
    <scope>NUCLEOTIDE SEQUENCE [LARGE SCALE GENOMIC DNA]</scope>
    <source>
        <strain evidence="1 2">DSM 108380</strain>
    </source>
</reference>
<evidence type="ECO:0000313" key="1">
    <source>
        <dbReference type="EMBL" id="KAF4624039.1"/>
    </source>
</evidence>
<accession>A0A8H4R871</accession>
<dbReference type="AlphaFoldDB" id="A0A8H4R871"/>
<evidence type="ECO:0000313" key="2">
    <source>
        <dbReference type="Proteomes" id="UP000566819"/>
    </source>
</evidence>
<dbReference type="EMBL" id="JAAMPI010001792">
    <property type="protein sequence ID" value="KAF4624039.1"/>
    <property type="molecule type" value="Genomic_DNA"/>
</dbReference>
<comment type="caution">
    <text evidence="1">The sequence shown here is derived from an EMBL/GenBank/DDBJ whole genome shotgun (WGS) entry which is preliminary data.</text>
</comment>
<evidence type="ECO:0008006" key="3">
    <source>
        <dbReference type="Google" id="ProtNLM"/>
    </source>
</evidence>
<name>A0A8H4R871_9HELO</name>